<protein>
    <submittedName>
        <fullName evidence="1">Uncharacterized protein</fullName>
    </submittedName>
</protein>
<evidence type="ECO:0000313" key="1">
    <source>
        <dbReference type="EMBL" id="TDE70641.1"/>
    </source>
</evidence>
<proteinExistence type="predicted"/>
<accession>A0A4R5G3D3</accession>
<evidence type="ECO:0000313" key="2">
    <source>
        <dbReference type="Proteomes" id="UP000295231"/>
    </source>
</evidence>
<dbReference type="RefSeq" id="WP_132869897.1">
    <property type="nucleotide sequence ID" value="NZ_SJWY01000214.1"/>
</dbReference>
<organism evidence="1 2">
    <name type="scientific">Streptococcus vicugnae</name>
    <dbReference type="NCBI Taxonomy" id="2740579"/>
    <lineage>
        <taxon>Bacteria</taxon>
        <taxon>Bacillati</taxon>
        <taxon>Bacillota</taxon>
        <taxon>Bacilli</taxon>
        <taxon>Lactobacillales</taxon>
        <taxon>Streptococcaceae</taxon>
        <taxon>Streptococcus</taxon>
    </lineage>
</organism>
<name>A0A4R5G3D3_9STRE</name>
<sequence>MDNREVLDSLTELSVQLASQADQLNRKLNMIDKLSLNLESDSESDFFIKLGEEAKDLAHDFQSLLIHMDSKVKA</sequence>
<dbReference type="Proteomes" id="UP000295231">
    <property type="component" value="Unassembled WGS sequence"/>
</dbReference>
<reference evidence="1 2" key="1">
    <citation type="submission" date="2019-03" db="EMBL/GenBank/DDBJ databases">
        <authorList>
            <person name="Fan P."/>
        </authorList>
    </citation>
    <scope>NUCLEOTIDE SEQUENCE [LARGE SCALE GENOMIC DNA]</scope>
    <source>
        <strain evidence="1 2">KCJ4950</strain>
    </source>
</reference>
<dbReference type="EMBL" id="SJWY01000214">
    <property type="protein sequence ID" value="TDE70641.1"/>
    <property type="molecule type" value="Genomic_DNA"/>
</dbReference>
<dbReference type="AlphaFoldDB" id="A0A4R5G3D3"/>
<gene>
    <name evidence="1" type="ORF">E0E04_07780</name>
</gene>
<keyword evidence="2" id="KW-1185">Reference proteome</keyword>
<comment type="caution">
    <text evidence="1">The sequence shown here is derived from an EMBL/GenBank/DDBJ whole genome shotgun (WGS) entry which is preliminary data.</text>
</comment>